<accession>A0ABS5PS28</accession>
<protein>
    <submittedName>
        <fullName evidence="4">TetR/AcrR family transcriptional regulator</fullName>
    </submittedName>
</protein>
<dbReference type="RefSeq" id="WP_213237830.1">
    <property type="nucleotide sequence ID" value="NZ_JAHBCL010000028.1"/>
</dbReference>
<dbReference type="Proteomes" id="UP000746471">
    <property type="component" value="Unassembled WGS sequence"/>
</dbReference>
<proteinExistence type="predicted"/>
<sequence>MAQVLKEEIRQRIYDAALVAFYEKDFLSATMKEIALKAGIPVGLVYSYYKNKAALFDEIVDTVLIDITGILREEERETGKPSDNFEKVGEGALLKLFDDHKRIVILMDKSKGTKHEHARDELVEIIEQHIETSFSKRCQQDYESAFIHILASNFTESILEIARHYKSKEWARHMLSLVNKAYFEGVNAL</sequence>
<organism evidence="4 5">
    <name type="scientific">Fusibacter paucivorans</name>
    <dbReference type="NCBI Taxonomy" id="76009"/>
    <lineage>
        <taxon>Bacteria</taxon>
        <taxon>Bacillati</taxon>
        <taxon>Bacillota</taxon>
        <taxon>Clostridia</taxon>
        <taxon>Eubacteriales</taxon>
        <taxon>Eubacteriales Family XII. Incertae Sedis</taxon>
        <taxon>Fusibacter</taxon>
    </lineage>
</organism>
<gene>
    <name evidence="4" type="ORF">KHM83_14885</name>
</gene>
<dbReference type="SUPFAM" id="SSF46689">
    <property type="entry name" value="Homeodomain-like"/>
    <property type="match status" value="1"/>
</dbReference>
<dbReference type="EMBL" id="JAHBCL010000028">
    <property type="protein sequence ID" value="MBS7527969.1"/>
    <property type="molecule type" value="Genomic_DNA"/>
</dbReference>
<name>A0ABS5PS28_9FIRM</name>
<reference evidence="4 5" key="1">
    <citation type="submission" date="2021-05" db="EMBL/GenBank/DDBJ databases">
        <title>Fusibacter ferrireducens sp. nov., an anaerobic, sulfur- and Fe-reducing bacterium isolated from the mangrove sediment.</title>
        <authorList>
            <person name="Qiu D."/>
        </authorList>
    </citation>
    <scope>NUCLEOTIDE SEQUENCE [LARGE SCALE GENOMIC DNA]</scope>
    <source>
        <strain evidence="4 5">DSM 12116</strain>
    </source>
</reference>
<dbReference type="PANTHER" id="PTHR43479:SF11">
    <property type="entry name" value="ACREF_ENVCD OPERON REPRESSOR-RELATED"/>
    <property type="match status" value="1"/>
</dbReference>
<dbReference type="Pfam" id="PF00440">
    <property type="entry name" value="TetR_N"/>
    <property type="match status" value="1"/>
</dbReference>
<dbReference type="InterPro" id="IPR050624">
    <property type="entry name" value="HTH-type_Tx_Regulator"/>
</dbReference>
<evidence type="ECO:0000313" key="4">
    <source>
        <dbReference type="EMBL" id="MBS7527969.1"/>
    </source>
</evidence>
<keyword evidence="1 2" id="KW-0238">DNA-binding</keyword>
<dbReference type="Gene3D" id="1.10.357.10">
    <property type="entry name" value="Tetracycline Repressor, domain 2"/>
    <property type="match status" value="1"/>
</dbReference>
<dbReference type="PANTHER" id="PTHR43479">
    <property type="entry name" value="ACREF/ENVCD OPERON REPRESSOR-RELATED"/>
    <property type="match status" value="1"/>
</dbReference>
<evidence type="ECO:0000256" key="2">
    <source>
        <dbReference type="PROSITE-ProRule" id="PRU00335"/>
    </source>
</evidence>
<keyword evidence="5" id="KW-1185">Reference proteome</keyword>
<dbReference type="PRINTS" id="PR00455">
    <property type="entry name" value="HTHTETR"/>
</dbReference>
<comment type="caution">
    <text evidence="4">The sequence shown here is derived from an EMBL/GenBank/DDBJ whole genome shotgun (WGS) entry which is preliminary data.</text>
</comment>
<evidence type="ECO:0000313" key="5">
    <source>
        <dbReference type="Proteomes" id="UP000746471"/>
    </source>
</evidence>
<dbReference type="InterPro" id="IPR001647">
    <property type="entry name" value="HTH_TetR"/>
</dbReference>
<dbReference type="PROSITE" id="PS50977">
    <property type="entry name" value="HTH_TETR_2"/>
    <property type="match status" value="1"/>
</dbReference>
<dbReference type="InterPro" id="IPR009057">
    <property type="entry name" value="Homeodomain-like_sf"/>
</dbReference>
<evidence type="ECO:0000256" key="1">
    <source>
        <dbReference type="ARBA" id="ARBA00023125"/>
    </source>
</evidence>
<feature type="domain" description="HTH tetR-type" evidence="3">
    <location>
        <begin position="7"/>
        <end position="67"/>
    </location>
</feature>
<evidence type="ECO:0000259" key="3">
    <source>
        <dbReference type="PROSITE" id="PS50977"/>
    </source>
</evidence>
<feature type="DNA-binding region" description="H-T-H motif" evidence="2">
    <location>
        <begin position="30"/>
        <end position="49"/>
    </location>
</feature>